<organism evidence="3 4">
    <name type="scientific">Heterorhabditis bacteriophora</name>
    <name type="common">Entomopathogenic nematode worm</name>
    <dbReference type="NCBI Taxonomy" id="37862"/>
    <lineage>
        <taxon>Eukaryota</taxon>
        <taxon>Metazoa</taxon>
        <taxon>Ecdysozoa</taxon>
        <taxon>Nematoda</taxon>
        <taxon>Chromadorea</taxon>
        <taxon>Rhabditida</taxon>
        <taxon>Rhabditina</taxon>
        <taxon>Rhabditomorpha</taxon>
        <taxon>Strongyloidea</taxon>
        <taxon>Heterorhabditidae</taxon>
        <taxon>Heterorhabditis</taxon>
    </lineage>
</organism>
<name>A0A1I7WUM7_HETBA</name>
<accession>A0A1I7WUM7</accession>
<dbReference type="Pfam" id="PF02886">
    <property type="entry name" value="LBP_BPI_CETP_C"/>
    <property type="match status" value="1"/>
</dbReference>
<evidence type="ECO:0000313" key="3">
    <source>
        <dbReference type="Proteomes" id="UP000095283"/>
    </source>
</evidence>
<sequence length="290" mass="33199">MLQTAMKSLRHIRQDAALQAVNLRSPRSTAIRRRNEEIHRKQRAHRQSNFHLITNTFNLSHVDNLFLDYGILSPPSVTKLGVEIETSGEISAAHIRTPFGPRPLVLPLSATEDMLQVVVSDYVPNTLMYHGHRTGLFNTRVDSSTPQFGSLMQTTCDLSTGSLFCVGDLFPTLRDMVISFFSILSHFIFVLTTLATMKMKLTAKTVRGRVNLKTIRLVCFEDECEESNVLEQRRKGNNKYKLFCFQISRFRLVFSLNLLTLLDRSMLLETDFQLNQELIRQLTVEKLTFA</sequence>
<dbReference type="InterPro" id="IPR001124">
    <property type="entry name" value="Lipid-bd_serum_glycop_C"/>
</dbReference>
<proteinExistence type="predicted"/>
<dbReference type="PANTHER" id="PTHR10504:SF139">
    <property type="entry name" value="BPI2 DOMAIN-CONTAINING PROTEIN"/>
    <property type="match status" value="1"/>
</dbReference>
<dbReference type="InterPro" id="IPR017943">
    <property type="entry name" value="Bactericidal_perm-incr_a/b_dom"/>
</dbReference>
<feature type="domain" description="Lipid-binding serum glycoprotein C-terminal" evidence="2">
    <location>
        <begin position="82"/>
        <end position="178"/>
    </location>
</feature>
<dbReference type="AlphaFoldDB" id="A0A1I7WUM7"/>
<dbReference type="GO" id="GO:0005615">
    <property type="term" value="C:extracellular space"/>
    <property type="evidence" value="ECO:0007669"/>
    <property type="project" value="TreeGrafter"/>
</dbReference>
<dbReference type="SUPFAM" id="SSF55394">
    <property type="entry name" value="Bactericidal permeability-increasing protein, BPI"/>
    <property type="match status" value="1"/>
</dbReference>
<keyword evidence="1" id="KW-0472">Membrane</keyword>
<dbReference type="WBParaSite" id="Hba_08840">
    <property type="protein sequence ID" value="Hba_08840"/>
    <property type="gene ID" value="Hba_08840"/>
</dbReference>
<keyword evidence="1" id="KW-0812">Transmembrane</keyword>
<evidence type="ECO:0000259" key="2">
    <source>
        <dbReference type="Pfam" id="PF02886"/>
    </source>
</evidence>
<keyword evidence="1" id="KW-1133">Transmembrane helix</keyword>
<dbReference type="PANTHER" id="PTHR10504">
    <property type="entry name" value="BACTERICIDAL PERMEABILITY-INCREASING BPI PROTEIN-RELATED"/>
    <property type="match status" value="1"/>
</dbReference>
<dbReference type="Proteomes" id="UP000095283">
    <property type="component" value="Unplaced"/>
</dbReference>
<dbReference type="GO" id="GO:0008289">
    <property type="term" value="F:lipid binding"/>
    <property type="evidence" value="ECO:0007669"/>
    <property type="project" value="InterPro"/>
</dbReference>
<keyword evidence="3" id="KW-1185">Reference proteome</keyword>
<evidence type="ECO:0000313" key="4">
    <source>
        <dbReference type="WBParaSite" id="Hba_08840"/>
    </source>
</evidence>
<protein>
    <submittedName>
        <fullName evidence="4">BPI2 domain-containing protein</fullName>
    </submittedName>
</protein>
<dbReference type="Gene3D" id="3.15.20.10">
    <property type="entry name" value="Bactericidal permeability-increasing protein, domain 2"/>
    <property type="match status" value="1"/>
</dbReference>
<dbReference type="InterPro" id="IPR032942">
    <property type="entry name" value="BPI/LBP/Plunc"/>
</dbReference>
<feature type="transmembrane region" description="Helical" evidence="1">
    <location>
        <begin position="176"/>
        <end position="197"/>
    </location>
</feature>
<evidence type="ECO:0000256" key="1">
    <source>
        <dbReference type="SAM" id="Phobius"/>
    </source>
</evidence>
<reference evidence="4" key="1">
    <citation type="submission" date="2016-11" db="UniProtKB">
        <authorList>
            <consortium name="WormBaseParasite"/>
        </authorList>
    </citation>
    <scope>IDENTIFICATION</scope>
</reference>